<evidence type="ECO:0000259" key="1">
    <source>
        <dbReference type="PROSITE" id="PS51186"/>
    </source>
</evidence>
<dbReference type="PROSITE" id="PS51186">
    <property type="entry name" value="GNAT"/>
    <property type="match status" value="1"/>
</dbReference>
<dbReference type="SUPFAM" id="SSF55729">
    <property type="entry name" value="Acyl-CoA N-acyltransferases (Nat)"/>
    <property type="match status" value="1"/>
</dbReference>
<protein>
    <recommendedName>
        <fullName evidence="1">N-acetyltransferase domain-containing protein</fullName>
    </recommendedName>
</protein>
<accession>A0AAN5CLF6</accession>
<dbReference type="InterPro" id="IPR000182">
    <property type="entry name" value="GNAT_dom"/>
</dbReference>
<sequence>MAPLPTYELVDEGNRMLWAGWAKLVRDNDWSSDDSTVIELLPELPSTRAVFAQDTRDGSFLGCVVWNEYDEMAFIGYYIVHPSMVGKGLGPKMWKRAFARIPKHVNVGLRSVPSMIAKYAARDTPYFVSTLNNYELTVAEAREMCAKLDATKKTVVNVEKTTDEQWEGLLEFDEEVTKRDRSDLLERFFECDTVEGVCLLDNDGNIAGYAAVAVTGYKEESKFKLGPVFASSINDALSMIAPLIDHCASITPDAKILVKTLSGTIGERTLSALIDKEPEHEGTTLFKRPFRNTIDTEMCYIAHNHGGHFDA</sequence>
<reference evidence="3" key="1">
    <citation type="submission" date="2022-10" db="EMBL/GenBank/DDBJ databases">
        <title>Genome assembly of Pristionchus species.</title>
        <authorList>
            <person name="Yoshida K."/>
            <person name="Sommer R.J."/>
        </authorList>
    </citation>
    <scope>NUCLEOTIDE SEQUENCE [LARGE SCALE GENOMIC DNA]</scope>
    <source>
        <strain evidence="3">RS5460</strain>
    </source>
</reference>
<dbReference type="Pfam" id="PF00583">
    <property type="entry name" value="Acetyltransf_1"/>
    <property type="match status" value="1"/>
</dbReference>
<dbReference type="InterPro" id="IPR016181">
    <property type="entry name" value="Acyl_CoA_acyltransferase"/>
</dbReference>
<dbReference type="InterPro" id="IPR052729">
    <property type="entry name" value="Acyl/Acetyltrans_Enzymes"/>
</dbReference>
<keyword evidence="3" id="KW-1185">Reference proteome</keyword>
<gene>
    <name evidence="2" type="ORF">PMAYCL1PPCAC_16802</name>
</gene>
<dbReference type="InterPro" id="IPR041496">
    <property type="entry name" value="YitH/HolE_GNAT"/>
</dbReference>
<feature type="domain" description="N-acetyltransferase" evidence="1">
    <location>
        <begin position="8"/>
        <end position="149"/>
    </location>
</feature>
<dbReference type="PANTHER" id="PTHR47237">
    <property type="entry name" value="SLL0310 PROTEIN"/>
    <property type="match status" value="1"/>
</dbReference>
<dbReference type="Pfam" id="PF18014">
    <property type="entry name" value="Acetyltransf_18"/>
    <property type="match status" value="1"/>
</dbReference>
<dbReference type="GO" id="GO:0016747">
    <property type="term" value="F:acyltransferase activity, transferring groups other than amino-acyl groups"/>
    <property type="evidence" value="ECO:0007669"/>
    <property type="project" value="InterPro"/>
</dbReference>
<dbReference type="Gene3D" id="3.40.630.90">
    <property type="match status" value="1"/>
</dbReference>
<dbReference type="EMBL" id="BTRK01000004">
    <property type="protein sequence ID" value="GMR46607.1"/>
    <property type="molecule type" value="Genomic_DNA"/>
</dbReference>
<dbReference type="Proteomes" id="UP001328107">
    <property type="component" value="Unassembled WGS sequence"/>
</dbReference>
<dbReference type="AlphaFoldDB" id="A0AAN5CLF6"/>
<name>A0AAN5CLF6_9BILA</name>
<evidence type="ECO:0000313" key="2">
    <source>
        <dbReference type="EMBL" id="GMR46607.1"/>
    </source>
</evidence>
<organism evidence="2 3">
    <name type="scientific">Pristionchus mayeri</name>
    <dbReference type="NCBI Taxonomy" id="1317129"/>
    <lineage>
        <taxon>Eukaryota</taxon>
        <taxon>Metazoa</taxon>
        <taxon>Ecdysozoa</taxon>
        <taxon>Nematoda</taxon>
        <taxon>Chromadorea</taxon>
        <taxon>Rhabditida</taxon>
        <taxon>Rhabditina</taxon>
        <taxon>Diplogasteromorpha</taxon>
        <taxon>Diplogasteroidea</taxon>
        <taxon>Neodiplogasteridae</taxon>
        <taxon>Pristionchus</taxon>
    </lineage>
</organism>
<dbReference type="PANTHER" id="PTHR47237:SF1">
    <property type="entry name" value="SLL0310 PROTEIN"/>
    <property type="match status" value="1"/>
</dbReference>
<evidence type="ECO:0000313" key="3">
    <source>
        <dbReference type="Proteomes" id="UP001328107"/>
    </source>
</evidence>
<proteinExistence type="predicted"/>
<comment type="caution">
    <text evidence="2">The sequence shown here is derived from an EMBL/GenBank/DDBJ whole genome shotgun (WGS) entry which is preliminary data.</text>
</comment>